<feature type="domain" description="Myb-like DNA-binding" evidence="2">
    <location>
        <begin position="7"/>
        <end position="51"/>
    </location>
</feature>
<feature type="region of interest" description="Disordered" evidence="1">
    <location>
        <begin position="59"/>
        <end position="146"/>
    </location>
</feature>
<organism evidence="3 4">
    <name type="scientific">Cladophialophora chaetospira</name>
    <dbReference type="NCBI Taxonomy" id="386627"/>
    <lineage>
        <taxon>Eukaryota</taxon>
        <taxon>Fungi</taxon>
        <taxon>Dikarya</taxon>
        <taxon>Ascomycota</taxon>
        <taxon>Pezizomycotina</taxon>
        <taxon>Eurotiomycetes</taxon>
        <taxon>Chaetothyriomycetidae</taxon>
        <taxon>Chaetothyriales</taxon>
        <taxon>Herpotrichiellaceae</taxon>
        <taxon>Cladophialophora</taxon>
    </lineage>
</organism>
<evidence type="ECO:0000256" key="1">
    <source>
        <dbReference type="SAM" id="MobiDB-lite"/>
    </source>
</evidence>
<dbReference type="EMBL" id="JAPDRK010000002">
    <property type="protein sequence ID" value="KAJ9615335.1"/>
    <property type="molecule type" value="Genomic_DNA"/>
</dbReference>
<proteinExistence type="predicted"/>
<dbReference type="Pfam" id="PF22980">
    <property type="entry name" value="Myb_DNA-bind_8"/>
    <property type="match status" value="1"/>
</dbReference>
<dbReference type="AlphaFoldDB" id="A0AA38XLL1"/>
<evidence type="ECO:0000313" key="4">
    <source>
        <dbReference type="Proteomes" id="UP001172673"/>
    </source>
</evidence>
<dbReference type="InterPro" id="IPR054505">
    <property type="entry name" value="Myb_DNA-bind_8"/>
</dbReference>
<dbReference type="Proteomes" id="UP001172673">
    <property type="component" value="Unassembled WGS sequence"/>
</dbReference>
<evidence type="ECO:0000259" key="2">
    <source>
        <dbReference type="Pfam" id="PF22980"/>
    </source>
</evidence>
<name>A0AA38XLL1_9EURO</name>
<comment type="caution">
    <text evidence="3">The sequence shown here is derived from an EMBL/GenBank/DDBJ whole genome shotgun (WGS) entry which is preliminary data.</text>
</comment>
<protein>
    <recommendedName>
        <fullName evidence="2">Myb-like DNA-binding domain-containing protein</fullName>
    </recommendedName>
</protein>
<keyword evidence="4" id="KW-1185">Reference proteome</keyword>
<gene>
    <name evidence="3" type="ORF">H2200_001410</name>
</gene>
<accession>A0AA38XLL1</accession>
<feature type="compositionally biased region" description="Basic residues" evidence="1">
    <location>
        <begin position="80"/>
        <end position="89"/>
    </location>
</feature>
<sequence>MSIPTSDDKIAYLLTVLKHTSLAKPDYAGIAVEAGINTASNAQRQYRSIIKGAGFDLVNDQIVGPDGTTGGGERVASPAKKPRAKKSPAKKATNDETPTKKRKLSESVVDSASDEDDDKQVKEDEAEAGDDVKIEEDGEGGTSGEN</sequence>
<reference evidence="3" key="1">
    <citation type="submission" date="2022-10" db="EMBL/GenBank/DDBJ databases">
        <title>Culturing micro-colonial fungi from biological soil crusts in the Mojave desert and describing Neophaeococcomyces mojavensis, and introducing the new genera and species Taxawa tesnikishii.</title>
        <authorList>
            <person name="Kurbessoian T."/>
            <person name="Stajich J.E."/>
        </authorList>
    </citation>
    <scope>NUCLEOTIDE SEQUENCE</scope>
    <source>
        <strain evidence="3">TK_41</strain>
    </source>
</reference>
<feature type="compositionally biased region" description="Acidic residues" evidence="1">
    <location>
        <begin position="112"/>
        <end position="139"/>
    </location>
</feature>
<evidence type="ECO:0000313" key="3">
    <source>
        <dbReference type="EMBL" id="KAJ9615335.1"/>
    </source>
</evidence>